<proteinExistence type="predicted"/>
<dbReference type="InterPro" id="IPR027980">
    <property type="entry name" value="RACo_C"/>
</dbReference>
<dbReference type="PANTHER" id="PTHR42895">
    <property type="entry name" value="IRON-SULFUR CLUSTER-BINDING PROTEIN-RELATED"/>
    <property type="match status" value="1"/>
</dbReference>
<dbReference type="PROSITE" id="PS51085">
    <property type="entry name" value="2FE2S_FER_2"/>
    <property type="match status" value="1"/>
</dbReference>
<dbReference type="PANTHER" id="PTHR42895:SF2">
    <property type="entry name" value="IRON-SULFUR CLUSTER PROTEIN"/>
    <property type="match status" value="1"/>
</dbReference>
<dbReference type="Pfam" id="PF00111">
    <property type="entry name" value="Fer2"/>
    <property type="match status" value="1"/>
</dbReference>
<dbReference type="InterPro" id="IPR036010">
    <property type="entry name" value="2Fe-2S_ferredoxin-like_sf"/>
</dbReference>
<dbReference type="InterPro" id="IPR042259">
    <property type="entry name" value="Raco-like_middle_sf"/>
</dbReference>
<evidence type="ECO:0000313" key="2">
    <source>
        <dbReference type="EMBL" id="SDH97200.1"/>
    </source>
</evidence>
<evidence type="ECO:0000313" key="3">
    <source>
        <dbReference type="Proteomes" id="UP000198656"/>
    </source>
</evidence>
<protein>
    <submittedName>
        <fullName evidence="2">Uncharacterized 2Fe-2 and 4Fe-4S clusters-containing protein, contains DUF4445 domain</fullName>
    </submittedName>
</protein>
<gene>
    <name evidence="2" type="ORF">SAMN05443529_12340</name>
</gene>
<evidence type="ECO:0000259" key="1">
    <source>
        <dbReference type="PROSITE" id="PS51085"/>
    </source>
</evidence>
<dbReference type="AlphaFoldDB" id="A0A1G8GSD4"/>
<dbReference type="RefSeq" id="WP_092334904.1">
    <property type="nucleotide sequence ID" value="NZ_FNCP01000023.1"/>
</dbReference>
<dbReference type="SUPFAM" id="SSF53067">
    <property type="entry name" value="Actin-like ATPase domain"/>
    <property type="match status" value="1"/>
</dbReference>
<dbReference type="InterPro" id="IPR043129">
    <property type="entry name" value="ATPase_NBD"/>
</dbReference>
<dbReference type="InterPro" id="IPR041414">
    <property type="entry name" value="Raco-like_middle"/>
</dbReference>
<dbReference type="Gene3D" id="3.10.20.30">
    <property type="match status" value="1"/>
</dbReference>
<accession>A0A1G8GSD4</accession>
<dbReference type="Pfam" id="PF17651">
    <property type="entry name" value="Raco_middle"/>
    <property type="match status" value="1"/>
</dbReference>
<dbReference type="EMBL" id="FNCP01000023">
    <property type="protein sequence ID" value="SDH97200.1"/>
    <property type="molecule type" value="Genomic_DNA"/>
</dbReference>
<sequence length="602" mass="65582">MHTIALPRQTIKFSYDIGAGENLLNILVGQQIFIESPCGGRGSCGKCKIKHLGGDLPPLSDDEKERLTPKEIAEGIRLACLIYPTGDLEIDIVDQEENHQVLTGGYVPEYEPNPAIRKKTIEIIKPTLEDQTPYELLFARALGMDQLPWDVLRQIIMGEGTYTGVFNQDQLIGIEKGDTRERLYGVAVDIGTTTVVAALIDLRTGDEIDSEAAINAQKNFGQDVLTRITYVLDQGKEGRDQLQTAIVDSLNEMLHTMCERQQISPSLIYEIAIAANCTMMHMVLGVNPLSIGKAPYAPIFVGAKDIKARDVGLTALSPFGRVYCLPAVSSYIGADIVAGAYVAGLHNRKDKVLFIDIGTNGEIVLSDGEKLVSCSCAAGPALEGMNISCGMRAADGAIEEVYFEKEQGFDLKVIGDKAPLGLCGSGIMAAIRELLKHGFITARGNIVKPEELEAGDPRLPYIDLDGKKRRIRIGEGPHKVLITQGDVRQVQLAKSAILSGFVALVKAMDLTFSDLDEVIVAGQFGAHLSVESLVGTDILPKAVRDKITYIGNSSKTGAYLALMSLETRREMIKLARDFNYLELSVTKGYERLFAECSQFKVK</sequence>
<reference evidence="3" key="1">
    <citation type="submission" date="2016-10" db="EMBL/GenBank/DDBJ databases">
        <authorList>
            <person name="Varghese N."/>
            <person name="Submissions S."/>
        </authorList>
    </citation>
    <scope>NUCLEOTIDE SEQUENCE [LARGE SCALE GENOMIC DNA]</scope>
    <source>
        <strain evidence="3">DSM 8344</strain>
    </source>
</reference>
<dbReference type="OrthoDB" id="9810588at2"/>
<dbReference type="GO" id="GO:0051536">
    <property type="term" value="F:iron-sulfur cluster binding"/>
    <property type="evidence" value="ECO:0007669"/>
    <property type="project" value="InterPro"/>
</dbReference>
<feature type="domain" description="2Fe-2S ferredoxin-type" evidence="1">
    <location>
        <begin position="2"/>
        <end position="96"/>
    </location>
</feature>
<name>A0A1G8GSD4_9FIRM</name>
<dbReference type="InterPro" id="IPR001041">
    <property type="entry name" value="2Fe-2S_ferredoxin-type"/>
</dbReference>
<keyword evidence="3" id="KW-1185">Reference proteome</keyword>
<dbReference type="STRING" id="1121419.SAMN05443529_12340"/>
<organism evidence="2 3">
    <name type="scientific">Desulfosporosinus hippei DSM 8344</name>
    <dbReference type="NCBI Taxonomy" id="1121419"/>
    <lineage>
        <taxon>Bacteria</taxon>
        <taxon>Bacillati</taxon>
        <taxon>Bacillota</taxon>
        <taxon>Clostridia</taxon>
        <taxon>Eubacteriales</taxon>
        <taxon>Desulfitobacteriaceae</taxon>
        <taxon>Desulfosporosinus</taxon>
    </lineage>
</organism>
<dbReference type="Proteomes" id="UP000198656">
    <property type="component" value="Unassembled WGS sequence"/>
</dbReference>
<dbReference type="Gene3D" id="3.30.420.480">
    <property type="entry name" value="Domain of unknown function (DUF4445)"/>
    <property type="match status" value="1"/>
</dbReference>
<dbReference type="Pfam" id="PF14574">
    <property type="entry name" value="RACo_C_ter"/>
    <property type="match status" value="1"/>
</dbReference>
<dbReference type="InterPro" id="IPR012675">
    <property type="entry name" value="Beta-grasp_dom_sf"/>
</dbReference>
<dbReference type="InterPro" id="IPR052911">
    <property type="entry name" value="Corrinoid_activation_enz"/>
</dbReference>
<dbReference type="CDD" id="cd00207">
    <property type="entry name" value="fer2"/>
    <property type="match status" value="1"/>
</dbReference>
<dbReference type="SUPFAM" id="SSF54292">
    <property type="entry name" value="2Fe-2S ferredoxin-like"/>
    <property type="match status" value="1"/>
</dbReference>